<dbReference type="Gene3D" id="1.10.10.10">
    <property type="entry name" value="Winged helix-like DNA-binding domain superfamily/Winged helix DNA-binding domain"/>
    <property type="match status" value="1"/>
</dbReference>
<dbReference type="InterPro" id="IPR016032">
    <property type="entry name" value="Sig_transdc_resp-reg_C-effctor"/>
</dbReference>
<dbReference type="Proteomes" id="UP001241758">
    <property type="component" value="Unassembled WGS sequence"/>
</dbReference>
<dbReference type="SMART" id="SM00421">
    <property type="entry name" value="HTH_LUXR"/>
    <property type="match status" value="1"/>
</dbReference>
<dbReference type="InterPro" id="IPR000792">
    <property type="entry name" value="Tscrpt_reg_LuxR_C"/>
</dbReference>
<evidence type="ECO:0000313" key="3">
    <source>
        <dbReference type="Proteomes" id="UP001241758"/>
    </source>
</evidence>
<evidence type="ECO:0000313" key="2">
    <source>
        <dbReference type="EMBL" id="MDI6100458.1"/>
    </source>
</evidence>
<accession>A0ABT6WL78</accession>
<dbReference type="InterPro" id="IPR036388">
    <property type="entry name" value="WH-like_DNA-bd_sf"/>
</dbReference>
<organism evidence="2 3">
    <name type="scientific">Actinoplanes sandaracinus</name>
    <dbReference type="NCBI Taxonomy" id="3045177"/>
    <lineage>
        <taxon>Bacteria</taxon>
        <taxon>Bacillati</taxon>
        <taxon>Actinomycetota</taxon>
        <taxon>Actinomycetes</taxon>
        <taxon>Micromonosporales</taxon>
        <taxon>Micromonosporaceae</taxon>
        <taxon>Actinoplanes</taxon>
    </lineage>
</organism>
<evidence type="ECO:0000259" key="1">
    <source>
        <dbReference type="SMART" id="SM00421"/>
    </source>
</evidence>
<keyword evidence="3" id="KW-1185">Reference proteome</keyword>
<dbReference type="SUPFAM" id="SSF46894">
    <property type="entry name" value="C-terminal effector domain of the bipartite response regulators"/>
    <property type="match status" value="1"/>
</dbReference>
<comment type="caution">
    <text evidence="2">The sequence shown here is derived from an EMBL/GenBank/DDBJ whole genome shotgun (WGS) entry which is preliminary data.</text>
</comment>
<reference evidence="2 3" key="1">
    <citation type="submission" date="2023-05" db="EMBL/GenBank/DDBJ databases">
        <title>Actinoplanes sp. NEAU-A12 genome sequencing.</title>
        <authorList>
            <person name="Wang Z.-S."/>
        </authorList>
    </citation>
    <scope>NUCLEOTIDE SEQUENCE [LARGE SCALE GENOMIC DNA]</scope>
    <source>
        <strain evidence="2 3">NEAU-A12</strain>
    </source>
</reference>
<dbReference type="EMBL" id="JASCTH010000010">
    <property type="protein sequence ID" value="MDI6100458.1"/>
    <property type="molecule type" value="Genomic_DNA"/>
</dbReference>
<gene>
    <name evidence="2" type="ORF">QLQ12_17760</name>
</gene>
<proteinExistence type="predicted"/>
<sequence length="76" mass="7708">MYPAFSPAPGVTVVDEAGDGQVAVAVSGGLTNPEIGRALRLGVAGVKTHVGSVFAELEVTNRVRVARLVHDAEPAG</sequence>
<feature type="domain" description="HTH luxR-type" evidence="1">
    <location>
        <begin position="21"/>
        <end position="69"/>
    </location>
</feature>
<dbReference type="Pfam" id="PF00196">
    <property type="entry name" value="GerE"/>
    <property type="match status" value="1"/>
</dbReference>
<dbReference type="RefSeq" id="WP_282761227.1">
    <property type="nucleotide sequence ID" value="NZ_JASCTH010000010.1"/>
</dbReference>
<name>A0ABT6WL78_9ACTN</name>
<protein>
    <submittedName>
        <fullName evidence="2">LuxR C-terminal-related transcriptional regulator</fullName>
    </submittedName>
</protein>